<evidence type="ECO:0000313" key="2">
    <source>
        <dbReference type="EMBL" id="CEO89835.1"/>
    </source>
</evidence>
<dbReference type="Proteomes" id="UP000046155">
    <property type="component" value="Unassembled WGS sequence"/>
</dbReference>
<proteinExistence type="predicted"/>
<feature type="compositionally biased region" description="Basic residues" evidence="1">
    <location>
        <begin position="70"/>
        <end position="81"/>
    </location>
</feature>
<dbReference type="AlphaFoldDB" id="A0A0B7MIH2"/>
<keyword evidence="3" id="KW-1185">Reference proteome</keyword>
<gene>
    <name evidence="2" type="ORF">SSCH_610001</name>
</gene>
<dbReference type="EMBL" id="CDRZ01000260">
    <property type="protein sequence ID" value="CEO89835.1"/>
    <property type="molecule type" value="Genomic_DNA"/>
</dbReference>
<protein>
    <submittedName>
        <fullName evidence="2">Uncharacterized protein</fullName>
    </submittedName>
</protein>
<reference evidence="3" key="1">
    <citation type="submission" date="2015-01" db="EMBL/GenBank/DDBJ databases">
        <authorList>
            <person name="Manzoor Shahid"/>
            <person name="Zubair Saima"/>
        </authorList>
    </citation>
    <scope>NUCLEOTIDE SEQUENCE [LARGE SCALE GENOMIC DNA]</scope>
    <source>
        <strain evidence="3">Sp3</strain>
    </source>
</reference>
<sequence length="81" mass="9389">MFIGLLFITLRYAPLQAECKLTNDKKPDKNITLQSSESEDASDIMELKPETRTSRDQTKRALKKKEAASRKQKKPKKYCKQ</sequence>
<dbReference type="RefSeq" id="WP_044665702.1">
    <property type="nucleotide sequence ID" value="NZ_CDRZ01000260.1"/>
</dbReference>
<accession>A0A0B7MIH2</accession>
<organism evidence="2 3">
    <name type="scientific">Syntrophaceticus schinkii</name>
    <dbReference type="NCBI Taxonomy" id="499207"/>
    <lineage>
        <taxon>Bacteria</taxon>
        <taxon>Bacillati</taxon>
        <taxon>Bacillota</taxon>
        <taxon>Clostridia</taxon>
        <taxon>Thermoanaerobacterales</taxon>
        <taxon>Thermoanaerobacterales Family III. Incertae Sedis</taxon>
        <taxon>Syntrophaceticus</taxon>
    </lineage>
</organism>
<evidence type="ECO:0000256" key="1">
    <source>
        <dbReference type="SAM" id="MobiDB-lite"/>
    </source>
</evidence>
<feature type="compositionally biased region" description="Basic and acidic residues" evidence="1">
    <location>
        <begin position="45"/>
        <end position="69"/>
    </location>
</feature>
<evidence type="ECO:0000313" key="3">
    <source>
        <dbReference type="Proteomes" id="UP000046155"/>
    </source>
</evidence>
<name>A0A0B7MIH2_9FIRM</name>
<feature type="region of interest" description="Disordered" evidence="1">
    <location>
        <begin position="25"/>
        <end position="81"/>
    </location>
</feature>